<feature type="transmembrane region" description="Helical" evidence="2">
    <location>
        <begin position="176"/>
        <end position="193"/>
    </location>
</feature>
<feature type="transmembrane region" description="Helical" evidence="2">
    <location>
        <begin position="102"/>
        <end position="120"/>
    </location>
</feature>
<dbReference type="AlphaFoldDB" id="A0A7J5DBT5"/>
<keyword evidence="2" id="KW-0812">Transmembrane</keyword>
<feature type="region of interest" description="Disordered" evidence="1">
    <location>
        <begin position="340"/>
        <end position="360"/>
    </location>
</feature>
<name>A0A7J5DBT5_9ACTN</name>
<dbReference type="InterPro" id="IPR050039">
    <property type="entry name" value="MAB_1171c-like"/>
</dbReference>
<reference evidence="4 5" key="1">
    <citation type="submission" date="2019-09" db="EMBL/GenBank/DDBJ databases">
        <title>Isolation and identification of active actinomycetes.</title>
        <authorList>
            <person name="Yu Z."/>
            <person name="Han C."/>
            <person name="Yu B."/>
        </authorList>
    </citation>
    <scope>NUCLEOTIDE SEQUENCE [LARGE SCALE GENOMIC DNA]</scope>
    <source>
        <strain evidence="4 5">NEAU-H2</strain>
    </source>
</reference>
<dbReference type="RefSeq" id="WP_151471723.1">
    <property type="nucleotide sequence ID" value="NZ_WBKG01000022.1"/>
</dbReference>
<feature type="domain" description="DUF6545" evidence="3">
    <location>
        <begin position="242"/>
        <end position="371"/>
    </location>
</feature>
<feature type="transmembrane region" description="Helical" evidence="2">
    <location>
        <begin position="71"/>
        <end position="90"/>
    </location>
</feature>
<keyword evidence="5" id="KW-1185">Reference proteome</keyword>
<proteinExistence type="predicted"/>
<comment type="caution">
    <text evidence="4">The sequence shown here is derived from an EMBL/GenBank/DDBJ whole genome shotgun (WGS) entry which is preliminary data.</text>
</comment>
<keyword evidence="2" id="KW-0472">Membrane</keyword>
<dbReference type="EMBL" id="WBKG01000022">
    <property type="protein sequence ID" value="KAB1986068.1"/>
    <property type="molecule type" value="Genomic_DNA"/>
</dbReference>
<evidence type="ECO:0000256" key="2">
    <source>
        <dbReference type="SAM" id="Phobius"/>
    </source>
</evidence>
<keyword evidence="2" id="KW-1133">Transmembrane helix</keyword>
<dbReference type="Proteomes" id="UP000442990">
    <property type="component" value="Unassembled WGS sequence"/>
</dbReference>
<protein>
    <recommendedName>
        <fullName evidence="3">DUF6545 domain-containing protein</fullName>
    </recommendedName>
</protein>
<evidence type="ECO:0000313" key="5">
    <source>
        <dbReference type="Proteomes" id="UP000442990"/>
    </source>
</evidence>
<evidence type="ECO:0000256" key="1">
    <source>
        <dbReference type="SAM" id="MobiDB-lite"/>
    </source>
</evidence>
<dbReference type="NCBIfam" id="NF042915">
    <property type="entry name" value="MAB_1171c_fam"/>
    <property type="match status" value="1"/>
</dbReference>
<dbReference type="InterPro" id="IPR046675">
    <property type="entry name" value="DUF6545"/>
</dbReference>
<sequence length="392" mass="41996">MSGLTNYVSCGVLWLALTVRAPDLVRHWRDPILRTVCAVMALAGLCFLLGAPPTVGVINRVSTIPNLAAPLTYASITAYSAMSLVLIIFWKGGPDVRRIARLLMSGYCVVLVLVGVLFALGEAPTERRTDFDTYYAMTPFTAEMIVLYLLAHLTAVVTTAVWSLRWAREVHGRLRAGLLTMGAGTVVGAGYSVSKLTAVVARWCGTDWSTLGTEVSPGLAGLSALLTVTGILIPWAGPGLAAWLHSWRAYVGLAPLERELDGVLAHRNLRLPRPRPSSPATLLMWRQTSIHNALSYLDSLFDRDLYERTHDAILHATGDRERAEAAGWAAIITAAVRMERSGQPNPHAPNGSGPSLPAPDASAFARIAEALSMSSTFADTAVHPGPTARGAV</sequence>
<evidence type="ECO:0000313" key="4">
    <source>
        <dbReference type="EMBL" id="KAB1986068.1"/>
    </source>
</evidence>
<evidence type="ECO:0000259" key="3">
    <source>
        <dbReference type="Pfam" id="PF20182"/>
    </source>
</evidence>
<organism evidence="4 5">
    <name type="scientific">Streptomyces triticiradicis</name>
    <dbReference type="NCBI Taxonomy" id="2651189"/>
    <lineage>
        <taxon>Bacteria</taxon>
        <taxon>Bacillati</taxon>
        <taxon>Actinomycetota</taxon>
        <taxon>Actinomycetes</taxon>
        <taxon>Kitasatosporales</taxon>
        <taxon>Streptomycetaceae</taxon>
        <taxon>Streptomyces</taxon>
    </lineage>
</organism>
<gene>
    <name evidence="4" type="ORF">F8144_24915</name>
</gene>
<feature type="transmembrane region" description="Helical" evidence="2">
    <location>
        <begin position="140"/>
        <end position="164"/>
    </location>
</feature>
<dbReference type="Pfam" id="PF20182">
    <property type="entry name" value="DUF6545"/>
    <property type="match status" value="1"/>
</dbReference>
<feature type="transmembrane region" description="Helical" evidence="2">
    <location>
        <begin position="219"/>
        <end position="244"/>
    </location>
</feature>
<feature type="transmembrane region" description="Helical" evidence="2">
    <location>
        <begin position="32"/>
        <end position="51"/>
    </location>
</feature>
<accession>A0A7J5DBT5</accession>